<feature type="region of interest" description="Disordered" evidence="1">
    <location>
        <begin position="123"/>
        <end position="152"/>
    </location>
</feature>
<sequence>MDVTIEATIEQHNITVDNPSTLSMEEEKIESVSLGERKNYPFEGFNIADEVPKRLIKLNNDYSEWIVNGLLKHHASRDCSLFVVAYAEYLSNGLQVPNDVLDDGLLRKRYASLLWKYREAKAQKSYASDIKDPRRPKLNSIAPDEEKLVHIE</sequence>
<reference evidence="2 3" key="1">
    <citation type="journal article" date="2014" name="Nat. Genet.">
        <title>Genome sequence of the hot pepper provides insights into the evolution of pungency in Capsicum species.</title>
        <authorList>
            <person name="Kim S."/>
            <person name="Park M."/>
            <person name="Yeom S.I."/>
            <person name="Kim Y.M."/>
            <person name="Lee J.M."/>
            <person name="Lee H.A."/>
            <person name="Seo E."/>
            <person name="Choi J."/>
            <person name="Cheong K."/>
            <person name="Kim K.T."/>
            <person name="Jung K."/>
            <person name="Lee G.W."/>
            <person name="Oh S.K."/>
            <person name="Bae C."/>
            <person name="Kim S.B."/>
            <person name="Lee H.Y."/>
            <person name="Kim S.Y."/>
            <person name="Kim M.S."/>
            <person name="Kang B.C."/>
            <person name="Jo Y.D."/>
            <person name="Yang H.B."/>
            <person name="Jeong H.J."/>
            <person name="Kang W.H."/>
            <person name="Kwon J.K."/>
            <person name="Shin C."/>
            <person name="Lim J.Y."/>
            <person name="Park J.H."/>
            <person name="Huh J.H."/>
            <person name="Kim J.S."/>
            <person name="Kim B.D."/>
            <person name="Cohen O."/>
            <person name="Paran I."/>
            <person name="Suh M.C."/>
            <person name="Lee S.B."/>
            <person name="Kim Y.K."/>
            <person name="Shin Y."/>
            <person name="Noh S.J."/>
            <person name="Park J."/>
            <person name="Seo Y.S."/>
            <person name="Kwon S.Y."/>
            <person name="Kim H.A."/>
            <person name="Park J.M."/>
            <person name="Kim H.J."/>
            <person name="Choi S.B."/>
            <person name="Bosland P.W."/>
            <person name="Reeves G."/>
            <person name="Jo S.H."/>
            <person name="Lee B.W."/>
            <person name="Cho H.T."/>
            <person name="Choi H.S."/>
            <person name="Lee M.S."/>
            <person name="Yu Y."/>
            <person name="Do Choi Y."/>
            <person name="Park B.S."/>
            <person name="van Deynze A."/>
            <person name="Ashrafi H."/>
            <person name="Hill T."/>
            <person name="Kim W.T."/>
            <person name="Pai H.S."/>
            <person name="Ahn H.K."/>
            <person name="Yeam I."/>
            <person name="Giovannoni J.J."/>
            <person name="Rose J.K."/>
            <person name="Sorensen I."/>
            <person name="Lee S.J."/>
            <person name="Kim R.W."/>
            <person name="Choi I.Y."/>
            <person name="Choi B.S."/>
            <person name="Lim J.S."/>
            <person name="Lee Y.H."/>
            <person name="Choi D."/>
        </authorList>
    </citation>
    <scope>NUCLEOTIDE SEQUENCE [LARGE SCALE GENOMIC DNA]</scope>
    <source>
        <strain evidence="3">cv. CM334</strain>
    </source>
</reference>
<name>A0A2G2Y6J9_CAPAN</name>
<accession>A0A2G2Y6J9</accession>
<comment type="caution">
    <text evidence="2">The sequence shown here is derived from an EMBL/GenBank/DDBJ whole genome shotgun (WGS) entry which is preliminary data.</text>
</comment>
<protein>
    <recommendedName>
        <fullName evidence="4">Ubiquitin-like protease family profile domain-containing protein</fullName>
    </recommendedName>
</protein>
<organism evidence="2 3">
    <name type="scientific">Capsicum annuum</name>
    <name type="common">Capsicum pepper</name>
    <dbReference type="NCBI Taxonomy" id="4072"/>
    <lineage>
        <taxon>Eukaryota</taxon>
        <taxon>Viridiplantae</taxon>
        <taxon>Streptophyta</taxon>
        <taxon>Embryophyta</taxon>
        <taxon>Tracheophyta</taxon>
        <taxon>Spermatophyta</taxon>
        <taxon>Magnoliopsida</taxon>
        <taxon>eudicotyledons</taxon>
        <taxon>Gunneridae</taxon>
        <taxon>Pentapetalae</taxon>
        <taxon>asterids</taxon>
        <taxon>lamiids</taxon>
        <taxon>Solanales</taxon>
        <taxon>Solanaceae</taxon>
        <taxon>Solanoideae</taxon>
        <taxon>Capsiceae</taxon>
        <taxon>Capsicum</taxon>
    </lineage>
</organism>
<reference evidence="2 3" key="2">
    <citation type="journal article" date="2017" name="Genome Biol.">
        <title>New reference genome sequences of hot pepper reveal the massive evolution of plant disease-resistance genes by retroduplication.</title>
        <authorList>
            <person name="Kim S."/>
            <person name="Park J."/>
            <person name="Yeom S.I."/>
            <person name="Kim Y.M."/>
            <person name="Seo E."/>
            <person name="Kim K.T."/>
            <person name="Kim M.S."/>
            <person name="Lee J.M."/>
            <person name="Cheong K."/>
            <person name="Shin H.S."/>
            <person name="Kim S.B."/>
            <person name="Han K."/>
            <person name="Lee J."/>
            <person name="Park M."/>
            <person name="Lee H.A."/>
            <person name="Lee H.Y."/>
            <person name="Lee Y."/>
            <person name="Oh S."/>
            <person name="Lee J.H."/>
            <person name="Choi E."/>
            <person name="Choi E."/>
            <person name="Lee S.E."/>
            <person name="Jeon J."/>
            <person name="Kim H."/>
            <person name="Choi G."/>
            <person name="Song H."/>
            <person name="Lee J."/>
            <person name="Lee S.C."/>
            <person name="Kwon J.K."/>
            <person name="Lee H.Y."/>
            <person name="Koo N."/>
            <person name="Hong Y."/>
            <person name="Kim R.W."/>
            <person name="Kang W.H."/>
            <person name="Huh J.H."/>
            <person name="Kang B.C."/>
            <person name="Yang T.J."/>
            <person name="Lee Y.H."/>
            <person name="Bennetzen J.L."/>
            <person name="Choi D."/>
        </authorList>
    </citation>
    <scope>NUCLEOTIDE SEQUENCE [LARGE SCALE GENOMIC DNA]</scope>
    <source>
        <strain evidence="3">cv. CM334</strain>
    </source>
</reference>
<dbReference type="Gramene" id="PHT65395">
    <property type="protein sequence ID" value="PHT65395"/>
    <property type="gene ID" value="T459_29820"/>
</dbReference>
<dbReference type="EMBL" id="AYRZ02000012">
    <property type="protein sequence ID" value="PHT65395.1"/>
    <property type="molecule type" value="Genomic_DNA"/>
</dbReference>
<dbReference type="PANTHER" id="PTHR33022:SF13">
    <property type="entry name" value="UBIQUITIN-LIKE PROTEASE FAMILY PROFILE DOMAIN-CONTAINING PROTEIN"/>
    <property type="match status" value="1"/>
</dbReference>
<evidence type="ECO:0000313" key="3">
    <source>
        <dbReference type="Proteomes" id="UP000222542"/>
    </source>
</evidence>
<gene>
    <name evidence="2" type="ORF">T459_29820</name>
</gene>
<dbReference type="PANTHER" id="PTHR33022">
    <property type="entry name" value="DUF1985 DOMAIN-CONTAINING PROTEIN"/>
    <property type="match status" value="1"/>
</dbReference>
<evidence type="ECO:0000256" key="1">
    <source>
        <dbReference type="SAM" id="MobiDB-lite"/>
    </source>
</evidence>
<evidence type="ECO:0008006" key="4">
    <source>
        <dbReference type="Google" id="ProtNLM"/>
    </source>
</evidence>
<keyword evidence="3" id="KW-1185">Reference proteome</keyword>
<dbReference type="AlphaFoldDB" id="A0A2G2Y6J9"/>
<evidence type="ECO:0000313" key="2">
    <source>
        <dbReference type="EMBL" id="PHT65395.1"/>
    </source>
</evidence>
<proteinExistence type="predicted"/>
<dbReference type="Proteomes" id="UP000222542">
    <property type="component" value="Unassembled WGS sequence"/>
</dbReference>